<feature type="compositionally biased region" description="Pro residues" evidence="2">
    <location>
        <begin position="104"/>
        <end position="116"/>
    </location>
</feature>
<evidence type="ECO:0000313" key="5">
    <source>
        <dbReference type="EMBL" id="PYI03749.1"/>
    </source>
</evidence>
<dbReference type="VEuPathDB" id="FungiDB:BO78DRAFT_389184"/>
<keyword evidence="1" id="KW-0479">Metal-binding</keyword>
<protein>
    <recommendedName>
        <fullName evidence="4">RING-type domain-containing protein</fullName>
    </recommendedName>
</protein>
<dbReference type="PANTHER" id="PTHR22765">
    <property type="entry name" value="RING FINGER AND PROTEASE ASSOCIATED DOMAIN-CONTAINING"/>
    <property type="match status" value="1"/>
</dbReference>
<keyword evidence="3" id="KW-0472">Membrane</keyword>
<sequence>MAHGRKSSMVEVSSAALLGYLAPVCVAFIFFCAWVFIGARRRHRLTRYAYEDPETAPLGSDSVTISYADVNERFPKVAYKKWRAQQQQQKQQKQKQKLQHPPASVGPPPPPPPSPSPTEDDDNDTTPQPSPHPGKAQAQPPDKAKDQDQDKEPTKDQHEEDDPSLMCAICMEQFTPDDNIRALTCQHIFHSGCLDPWLTRRHACCPLFEGGVGGL</sequence>
<keyword evidence="3" id="KW-1133">Transmembrane helix</keyword>
<evidence type="ECO:0000313" key="6">
    <source>
        <dbReference type="Proteomes" id="UP000248423"/>
    </source>
</evidence>
<keyword evidence="3" id="KW-0812">Transmembrane</keyword>
<organism evidence="5 6">
    <name type="scientific">Aspergillus sclerotiicarbonarius (strain CBS 121057 / IBT 28362)</name>
    <dbReference type="NCBI Taxonomy" id="1448318"/>
    <lineage>
        <taxon>Eukaryota</taxon>
        <taxon>Fungi</taxon>
        <taxon>Dikarya</taxon>
        <taxon>Ascomycota</taxon>
        <taxon>Pezizomycotina</taxon>
        <taxon>Eurotiomycetes</taxon>
        <taxon>Eurotiomycetidae</taxon>
        <taxon>Eurotiales</taxon>
        <taxon>Aspergillaceae</taxon>
        <taxon>Aspergillus</taxon>
        <taxon>Aspergillus subgen. Circumdati</taxon>
    </lineage>
</organism>
<dbReference type="PANTHER" id="PTHR22765:SF434">
    <property type="entry name" value="GB|AAD18119.1-RELATED"/>
    <property type="match status" value="1"/>
</dbReference>
<feature type="region of interest" description="Disordered" evidence="2">
    <location>
        <begin position="80"/>
        <end position="162"/>
    </location>
</feature>
<dbReference type="PROSITE" id="PS50089">
    <property type="entry name" value="ZF_RING_2"/>
    <property type="match status" value="1"/>
</dbReference>
<dbReference type="GO" id="GO:0061630">
    <property type="term" value="F:ubiquitin protein ligase activity"/>
    <property type="evidence" value="ECO:0007669"/>
    <property type="project" value="TreeGrafter"/>
</dbReference>
<dbReference type="STRING" id="1448318.A0A319ES61"/>
<dbReference type="SUPFAM" id="SSF57850">
    <property type="entry name" value="RING/U-box"/>
    <property type="match status" value="1"/>
</dbReference>
<dbReference type="OrthoDB" id="8062037at2759"/>
<dbReference type="GO" id="GO:0006511">
    <property type="term" value="P:ubiquitin-dependent protein catabolic process"/>
    <property type="evidence" value="ECO:0007669"/>
    <property type="project" value="TreeGrafter"/>
</dbReference>
<proteinExistence type="predicted"/>
<feature type="transmembrane region" description="Helical" evidence="3">
    <location>
        <begin position="15"/>
        <end position="37"/>
    </location>
</feature>
<dbReference type="SMART" id="SM00184">
    <property type="entry name" value="RING"/>
    <property type="match status" value="1"/>
</dbReference>
<dbReference type="InterPro" id="IPR013083">
    <property type="entry name" value="Znf_RING/FYVE/PHD"/>
</dbReference>
<name>A0A319ES61_ASPSB</name>
<feature type="domain" description="RING-type" evidence="4">
    <location>
        <begin position="167"/>
        <end position="209"/>
    </location>
</feature>
<dbReference type="Proteomes" id="UP000248423">
    <property type="component" value="Unassembled WGS sequence"/>
</dbReference>
<evidence type="ECO:0000259" key="4">
    <source>
        <dbReference type="PROSITE" id="PS50089"/>
    </source>
</evidence>
<feature type="compositionally biased region" description="Basic and acidic residues" evidence="2">
    <location>
        <begin position="142"/>
        <end position="158"/>
    </location>
</feature>
<gene>
    <name evidence="5" type="ORF">BO78DRAFT_389184</name>
</gene>
<dbReference type="AlphaFoldDB" id="A0A319ES61"/>
<accession>A0A319ES61</accession>
<keyword evidence="6" id="KW-1185">Reference proteome</keyword>
<evidence type="ECO:0000256" key="3">
    <source>
        <dbReference type="SAM" id="Phobius"/>
    </source>
</evidence>
<dbReference type="GO" id="GO:0008270">
    <property type="term" value="F:zinc ion binding"/>
    <property type="evidence" value="ECO:0007669"/>
    <property type="project" value="UniProtKB-KW"/>
</dbReference>
<keyword evidence="1" id="KW-0863">Zinc-finger</keyword>
<evidence type="ECO:0000256" key="1">
    <source>
        <dbReference type="PROSITE-ProRule" id="PRU00175"/>
    </source>
</evidence>
<evidence type="ECO:0000256" key="2">
    <source>
        <dbReference type="SAM" id="MobiDB-lite"/>
    </source>
</evidence>
<dbReference type="InterPro" id="IPR051826">
    <property type="entry name" value="E3_ubiquitin-ligase_domain"/>
</dbReference>
<reference evidence="5 6" key="1">
    <citation type="submission" date="2018-02" db="EMBL/GenBank/DDBJ databases">
        <title>The genomes of Aspergillus section Nigri reveals drivers in fungal speciation.</title>
        <authorList>
            <consortium name="DOE Joint Genome Institute"/>
            <person name="Vesth T.C."/>
            <person name="Nybo J."/>
            <person name="Theobald S."/>
            <person name="Brandl J."/>
            <person name="Frisvad J.C."/>
            <person name="Nielsen K.F."/>
            <person name="Lyhne E.K."/>
            <person name="Kogle M.E."/>
            <person name="Kuo A."/>
            <person name="Riley R."/>
            <person name="Clum A."/>
            <person name="Nolan M."/>
            <person name="Lipzen A."/>
            <person name="Salamov A."/>
            <person name="Henrissat B."/>
            <person name="Wiebenga A."/>
            <person name="De vries R.P."/>
            <person name="Grigoriev I.V."/>
            <person name="Mortensen U.H."/>
            <person name="Andersen M.R."/>
            <person name="Baker S.E."/>
        </authorList>
    </citation>
    <scope>NUCLEOTIDE SEQUENCE [LARGE SCALE GENOMIC DNA]</scope>
    <source>
        <strain evidence="5 6">CBS 121057</strain>
    </source>
</reference>
<dbReference type="CDD" id="cd16454">
    <property type="entry name" value="RING-H2_PA-TM-RING"/>
    <property type="match status" value="1"/>
</dbReference>
<keyword evidence="1" id="KW-0862">Zinc</keyword>
<dbReference type="EMBL" id="KZ826377">
    <property type="protein sequence ID" value="PYI03749.1"/>
    <property type="molecule type" value="Genomic_DNA"/>
</dbReference>
<dbReference type="Pfam" id="PF13639">
    <property type="entry name" value="zf-RING_2"/>
    <property type="match status" value="1"/>
</dbReference>
<dbReference type="InterPro" id="IPR001841">
    <property type="entry name" value="Znf_RING"/>
</dbReference>
<dbReference type="Gene3D" id="3.30.40.10">
    <property type="entry name" value="Zinc/RING finger domain, C3HC4 (zinc finger)"/>
    <property type="match status" value="1"/>
</dbReference>